<dbReference type="OrthoDB" id="4776522at2759"/>
<accession>A0A2T3AX00</accession>
<dbReference type="STRING" id="857342.A0A2T3AX00"/>
<reference evidence="2 3" key="1">
    <citation type="journal article" date="2018" name="New Phytol.">
        <title>Comparative genomics and transcriptomics depict ericoid mycorrhizal fungi as versatile saprotrophs and plant mutualists.</title>
        <authorList>
            <person name="Martino E."/>
            <person name="Morin E."/>
            <person name="Grelet G.A."/>
            <person name="Kuo A."/>
            <person name="Kohler A."/>
            <person name="Daghino S."/>
            <person name="Barry K.W."/>
            <person name="Cichocki N."/>
            <person name="Clum A."/>
            <person name="Dockter R.B."/>
            <person name="Hainaut M."/>
            <person name="Kuo R.C."/>
            <person name="LaButti K."/>
            <person name="Lindahl B.D."/>
            <person name="Lindquist E.A."/>
            <person name="Lipzen A."/>
            <person name="Khouja H.R."/>
            <person name="Magnuson J."/>
            <person name="Murat C."/>
            <person name="Ohm R.A."/>
            <person name="Singer S.W."/>
            <person name="Spatafora J.W."/>
            <person name="Wang M."/>
            <person name="Veneault-Fourrey C."/>
            <person name="Henrissat B."/>
            <person name="Grigoriev I.V."/>
            <person name="Martin F.M."/>
            <person name="Perotto S."/>
        </authorList>
    </citation>
    <scope>NUCLEOTIDE SEQUENCE [LARGE SCALE GENOMIC DNA]</scope>
    <source>
        <strain evidence="2 3">ATCC 22711</strain>
    </source>
</reference>
<feature type="compositionally biased region" description="Polar residues" evidence="1">
    <location>
        <begin position="1"/>
        <end position="14"/>
    </location>
</feature>
<evidence type="ECO:0000313" key="2">
    <source>
        <dbReference type="EMBL" id="PSS13189.1"/>
    </source>
</evidence>
<gene>
    <name evidence="2" type="ORF">M430DRAFT_43992</name>
</gene>
<feature type="region of interest" description="Disordered" evidence="1">
    <location>
        <begin position="144"/>
        <end position="189"/>
    </location>
</feature>
<name>A0A2T3AX00_AMORE</name>
<dbReference type="Proteomes" id="UP000241818">
    <property type="component" value="Unassembled WGS sequence"/>
</dbReference>
<dbReference type="InParanoid" id="A0A2T3AX00"/>
<organism evidence="2 3">
    <name type="scientific">Amorphotheca resinae ATCC 22711</name>
    <dbReference type="NCBI Taxonomy" id="857342"/>
    <lineage>
        <taxon>Eukaryota</taxon>
        <taxon>Fungi</taxon>
        <taxon>Dikarya</taxon>
        <taxon>Ascomycota</taxon>
        <taxon>Pezizomycotina</taxon>
        <taxon>Leotiomycetes</taxon>
        <taxon>Helotiales</taxon>
        <taxon>Amorphothecaceae</taxon>
        <taxon>Amorphotheca</taxon>
    </lineage>
</organism>
<protein>
    <submittedName>
        <fullName evidence="2">Uncharacterized protein</fullName>
    </submittedName>
</protein>
<feature type="compositionally biased region" description="Gly residues" evidence="1">
    <location>
        <begin position="309"/>
        <end position="320"/>
    </location>
</feature>
<evidence type="ECO:0000256" key="1">
    <source>
        <dbReference type="SAM" id="MobiDB-lite"/>
    </source>
</evidence>
<feature type="region of interest" description="Disordered" evidence="1">
    <location>
        <begin position="1"/>
        <end position="31"/>
    </location>
</feature>
<feature type="region of interest" description="Disordered" evidence="1">
    <location>
        <begin position="249"/>
        <end position="340"/>
    </location>
</feature>
<feature type="compositionally biased region" description="Polar residues" evidence="1">
    <location>
        <begin position="268"/>
        <end position="277"/>
    </location>
</feature>
<dbReference type="AlphaFoldDB" id="A0A2T3AX00"/>
<proteinExistence type="predicted"/>
<keyword evidence="3" id="KW-1185">Reference proteome</keyword>
<sequence length="527" mass="57478">MATPNSTPSRSAIPTATPSAARQRTRSRSHTRCTHMTMTRLYTQDFKCEICLQIPSIGWLWRCSQDRELMLEHALERGYLEKMDGLSDIFPVPTSPMKGSPAARVSKFSFLEEVSEEALKTYTPEQVTQILNQRARVLEVARGMDPATPDDEPIRSTGSTDNTSSPSRPKPSESPSKKPAKPPRKPWLPANGTECQFKCCHHCRRSFSSRGFLSLNGIVNGDLPLTVTTGFGFHLQKHRPVALVKHVKNLGLRPSPPPRDPNSSPQRVQMQQRNQVHSPAIRRREGGRRIAGGKGRGKESGSTRPNPRPGGGGRRTAGGRGRWREMGSTRPNPRPGGGAGLGLGLIDPASANPFLERPLPSAVRRPPPPGLGFGLGDPFSIQRPFPPAIRRPPSPGLGLGLVDPASAMPLDQRPLPPAPPIRDPSSPFNISIYNQQRQPMTPRIAPQMPPRHRQRSTPSTANFEIAVRTPLPAQSPQELATISTPMTPMQESERVGILGRAPLDLGNGVAVTEEAVGLHVPDLITQF</sequence>
<evidence type="ECO:0000313" key="3">
    <source>
        <dbReference type="Proteomes" id="UP000241818"/>
    </source>
</evidence>
<dbReference type="EMBL" id="KZ679014">
    <property type="protein sequence ID" value="PSS13189.1"/>
    <property type="molecule type" value="Genomic_DNA"/>
</dbReference>
<dbReference type="GeneID" id="36575742"/>
<dbReference type="RefSeq" id="XP_024719180.1">
    <property type="nucleotide sequence ID" value="XM_024867661.1"/>
</dbReference>